<dbReference type="AlphaFoldDB" id="A0A2H9N2Z7"/>
<evidence type="ECO:0000313" key="1">
    <source>
        <dbReference type="EMBL" id="PIX28266.1"/>
    </source>
</evidence>
<protein>
    <submittedName>
        <fullName evidence="1">Uncharacterized protein</fullName>
    </submittedName>
</protein>
<accession>A0A2H9N2Z7</accession>
<organism evidence="1 2">
    <name type="scientific">Huberarchaeum crystalense</name>
    <dbReference type="NCBI Taxonomy" id="2014257"/>
    <lineage>
        <taxon>Archaea</taxon>
        <taxon>Candidatus Huberarchaeota</taxon>
        <taxon>Candidatus Huberarchaeia</taxon>
        <taxon>Candidatus Huberarchaeales</taxon>
        <taxon>Candidatus Huberarchaeaceae</taxon>
        <taxon>Candidatus Huberarchaeum</taxon>
    </lineage>
</organism>
<sequence>MTELKNYLKKQVIMTLLELSLIINASTRTVQRRLKQLDTIRSYNHNGRFFALKEVARFNPYGIWKFKNVYFSKYGNLKDTLLQVIQNSETGLTAVEIRNILGVEPLSFLFLYKDIKEIKREKPGNCYVYFSSDTTRYKLQLANRKKIIMKPLPYHLEDTIGIMVLVETIKHPDFSAERLSKYLRKQGIKIKPEAIIDFYKFHGIEKKTNLA</sequence>
<comment type="caution">
    <text evidence="1">The sequence shown here is derived from an EMBL/GenBank/DDBJ whole genome shotgun (WGS) entry which is preliminary data.</text>
</comment>
<name>A0A2H9N2Z7_HUBC1</name>
<reference evidence="2" key="1">
    <citation type="submission" date="2017-09" db="EMBL/GenBank/DDBJ databases">
        <title>Depth-based differentiation of microbial function through sediment-hosted aquifers and enrichment of novel symbionts in the deep terrestrial subsurface.</title>
        <authorList>
            <person name="Probst A.J."/>
            <person name="Ladd B."/>
            <person name="Jarett J.K."/>
            <person name="Geller-Mcgrath D.E."/>
            <person name="Sieber C.M.K."/>
            <person name="Emerson J.B."/>
            <person name="Anantharaman K."/>
            <person name="Thomas B.C."/>
            <person name="Malmstrom R."/>
            <person name="Stieglmeier M."/>
            <person name="Klingl A."/>
            <person name="Woyke T."/>
            <person name="Ryan C.M."/>
            <person name="Banfield J.F."/>
        </authorList>
    </citation>
    <scope>NUCLEOTIDE SEQUENCE [LARGE SCALE GENOMIC DNA]</scope>
</reference>
<proteinExistence type="predicted"/>
<dbReference type="EMBL" id="PFIH01000010">
    <property type="protein sequence ID" value="PIX28266.1"/>
    <property type="molecule type" value="Genomic_DNA"/>
</dbReference>
<evidence type="ECO:0000313" key="2">
    <source>
        <dbReference type="Proteomes" id="UP000231449"/>
    </source>
</evidence>
<dbReference type="Proteomes" id="UP000231449">
    <property type="component" value="Unassembled WGS sequence"/>
</dbReference>
<gene>
    <name evidence="1" type="ORF">COZ66_00340</name>
</gene>